<feature type="compositionally biased region" description="Basic and acidic residues" evidence="1">
    <location>
        <begin position="63"/>
        <end position="81"/>
    </location>
</feature>
<evidence type="ECO:0000313" key="3">
    <source>
        <dbReference type="Proteomes" id="UP000887561"/>
    </source>
</evidence>
<keyword evidence="3" id="KW-1185">Reference proteome</keyword>
<name>A0A915MHZ4_MELJA</name>
<evidence type="ECO:0000313" key="4">
    <source>
        <dbReference type="WBParaSite" id="scaffold3653_cov217.g6914"/>
    </source>
</evidence>
<feature type="signal peptide" evidence="2">
    <location>
        <begin position="1"/>
        <end position="24"/>
    </location>
</feature>
<reference evidence="4" key="1">
    <citation type="submission" date="2022-11" db="UniProtKB">
        <authorList>
            <consortium name="WormBaseParasite"/>
        </authorList>
    </citation>
    <scope>IDENTIFICATION</scope>
</reference>
<organism evidence="3 4">
    <name type="scientific">Meloidogyne javanica</name>
    <name type="common">Root-knot nematode worm</name>
    <dbReference type="NCBI Taxonomy" id="6303"/>
    <lineage>
        <taxon>Eukaryota</taxon>
        <taxon>Metazoa</taxon>
        <taxon>Ecdysozoa</taxon>
        <taxon>Nematoda</taxon>
        <taxon>Chromadorea</taxon>
        <taxon>Rhabditida</taxon>
        <taxon>Tylenchina</taxon>
        <taxon>Tylenchomorpha</taxon>
        <taxon>Tylenchoidea</taxon>
        <taxon>Meloidogynidae</taxon>
        <taxon>Meloidogyninae</taxon>
        <taxon>Meloidogyne</taxon>
        <taxon>Meloidogyne incognita group</taxon>
    </lineage>
</organism>
<feature type="region of interest" description="Disordered" evidence="1">
    <location>
        <begin position="35"/>
        <end position="81"/>
    </location>
</feature>
<dbReference type="AlphaFoldDB" id="A0A915MHZ4"/>
<keyword evidence="2" id="KW-0732">Signal</keyword>
<dbReference type="WBParaSite" id="scaffold3653_cov217.g6914">
    <property type="protein sequence ID" value="scaffold3653_cov217.g6914"/>
    <property type="gene ID" value="scaffold3653_cov217.g6914"/>
</dbReference>
<feature type="compositionally biased region" description="Basic and acidic residues" evidence="1">
    <location>
        <begin position="40"/>
        <end position="56"/>
    </location>
</feature>
<proteinExistence type="predicted"/>
<protein>
    <submittedName>
        <fullName evidence="4">Uncharacterized protein</fullName>
    </submittedName>
</protein>
<dbReference type="Proteomes" id="UP000887561">
    <property type="component" value="Unplaced"/>
</dbReference>
<evidence type="ECO:0000256" key="1">
    <source>
        <dbReference type="SAM" id="MobiDB-lite"/>
    </source>
</evidence>
<feature type="chain" id="PRO_5037162040" evidence="2">
    <location>
        <begin position="25"/>
        <end position="81"/>
    </location>
</feature>
<evidence type="ECO:0000256" key="2">
    <source>
        <dbReference type="SAM" id="SignalP"/>
    </source>
</evidence>
<sequence>MNKLLLVLLITFVIATIAIQYGMAQDEEEFHVNGAGVDGVDAHGDGAADGDAHGAGEDGAVDGDAHGDGAEDGEGAKHVCS</sequence>
<accession>A0A915MHZ4</accession>